<dbReference type="PRINTS" id="PR00039">
    <property type="entry name" value="HTHLYSR"/>
</dbReference>
<dbReference type="SUPFAM" id="SSF46785">
    <property type="entry name" value="Winged helix' DNA-binding domain"/>
    <property type="match status" value="1"/>
</dbReference>
<dbReference type="InterPro" id="IPR036388">
    <property type="entry name" value="WH-like_DNA-bd_sf"/>
</dbReference>
<feature type="domain" description="HTH lysR-type" evidence="5">
    <location>
        <begin position="1"/>
        <end position="59"/>
    </location>
</feature>
<reference evidence="6 7" key="1">
    <citation type="submission" date="2019-07" db="EMBL/GenBank/DDBJ databases">
        <title>Whole genome shotgun sequence of Gluconobacter kanchanaburiensis NBRC 103587.</title>
        <authorList>
            <person name="Hosoyama A."/>
            <person name="Uohara A."/>
            <person name="Ohji S."/>
            <person name="Ichikawa N."/>
        </authorList>
    </citation>
    <scope>NUCLEOTIDE SEQUENCE [LARGE SCALE GENOMIC DNA]</scope>
    <source>
        <strain evidence="6 7">NBRC 103587</strain>
    </source>
</reference>
<dbReference type="PANTHER" id="PTHR30537:SF5">
    <property type="entry name" value="HTH-TYPE TRANSCRIPTIONAL ACTIVATOR TTDR-RELATED"/>
    <property type="match status" value="1"/>
</dbReference>
<dbReference type="OrthoDB" id="9812435at2"/>
<name>A0A511BAY2_9PROT</name>
<dbReference type="Gene3D" id="3.40.190.290">
    <property type="match status" value="1"/>
</dbReference>
<dbReference type="GO" id="GO:0003700">
    <property type="term" value="F:DNA-binding transcription factor activity"/>
    <property type="evidence" value="ECO:0007669"/>
    <property type="project" value="InterPro"/>
</dbReference>
<evidence type="ECO:0000256" key="4">
    <source>
        <dbReference type="ARBA" id="ARBA00023163"/>
    </source>
</evidence>
<keyword evidence="7" id="KW-1185">Reference proteome</keyword>
<dbReference type="EMBL" id="BJVA01000014">
    <property type="protein sequence ID" value="GEK96932.1"/>
    <property type="molecule type" value="Genomic_DNA"/>
</dbReference>
<dbReference type="GO" id="GO:0043565">
    <property type="term" value="F:sequence-specific DNA binding"/>
    <property type="evidence" value="ECO:0007669"/>
    <property type="project" value="TreeGrafter"/>
</dbReference>
<evidence type="ECO:0000256" key="3">
    <source>
        <dbReference type="ARBA" id="ARBA00023125"/>
    </source>
</evidence>
<dbReference type="Pfam" id="PF00126">
    <property type="entry name" value="HTH_1"/>
    <property type="match status" value="1"/>
</dbReference>
<dbReference type="PANTHER" id="PTHR30537">
    <property type="entry name" value="HTH-TYPE TRANSCRIPTIONAL REGULATOR"/>
    <property type="match status" value="1"/>
</dbReference>
<dbReference type="FunFam" id="1.10.10.10:FF:000001">
    <property type="entry name" value="LysR family transcriptional regulator"/>
    <property type="match status" value="1"/>
</dbReference>
<proteinExistence type="inferred from homology"/>
<gene>
    <name evidence="6" type="ORF">GKA01_21290</name>
</gene>
<evidence type="ECO:0000256" key="2">
    <source>
        <dbReference type="ARBA" id="ARBA00023015"/>
    </source>
</evidence>
<dbReference type="Pfam" id="PF03466">
    <property type="entry name" value="LysR_substrate"/>
    <property type="match status" value="1"/>
</dbReference>
<dbReference type="InterPro" id="IPR058163">
    <property type="entry name" value="LysR-type_TF_proteobact-type"/>
</dbReference>
<protein>
    <submittedName>
        <fullName evidence="6">Transcriptional regulator</fullName>
    </submittedName>
</protein>
<keyword evidence="3" id="KW-0238">DNA-binding</keyword>
<dbReference type="InterPro" id="IPR036390">
    <property type="entry name" value="WH_DNA-bd_sf"/>
</dbReference>
<dbReference type="InterPro" id="IPR000847">
    <property type="entry name" value="LysR_HTH_N"/>
</dbReference>
<dbReference type="GO" id="GO:0006351">
    <property type="term" value="P:DNA-templated transcription"/>
    <property type="evidence" value="ECO:0007669"/>
    <property type="project" value="TreeGrafter"/>
</dbReference>
<evidence type="ECO:0000256" key="1">
    <source>
        <dbReference type="ARBA" id="ARBA00009437"/>
    </source>
</evidence>
<dbReference type="InterPro" id="IPR005119">
    <property type="entry name" value="LysR_subst-bd"/>
</dbReference>
<comment type="caution">
    <text evidence="6">The sequence shown here is derived from an EMBL/GenBank/DDBJ whole genome shotgun (WGS) entry which is preliminary data.</text>
</comment>
<accession>A0A511BAY2</accession>
<dbReference type="Gene3D" id="1.10.10.10">
    <property type="entry name" value="Winged helix-like DNA-binding domain superfamily/Winged helix DNA-binding domain"/>
    <property type="match status" value="1"/>
</dbReference>
<organism evidence="6 7">
    <name type="scientific">Gluconobacter kanchanaburiensis NBRC 103587</name>
    <dbReference type="NCBI Taxonomy" id="1307948"/>
    <lineage>
        <taxon>Bacteria</taxon>
        <taxon>Pseudomonadati</taxon>
        <taxon>Pseudomonadota</taxon>
        <taxon>Alphaproteobacteria</taxon>
        <taxon>Acetobacterales</taxon>
        <taxon>Acetobacteraceae</taxon>
        <taxon>Gluconobacter</taxon>
    </lineage>
</organism>
<evidence type="ECO:0000313" key="7">
    <source>
        <dbReference type="Proteomes" id="UP000321079"/>
    </source>
</evidence>
<dbReference type="CDD" id="cd08422">
    <property type="entry name" value="PBP2_CrgA_like"/>
    <property type="match status" value="1"/>
</dbReference>
<dbReference type="SUPFAM" id="SSF53850">
    <property type="entry name" value="Periplasmic binding protein-like II"/>
    <property type="match status" value="1"/>
</dbReference>
<dbReference type="PROSITE" id="PS50931">
    <property type="entry name" value="HTH_LYSR"/>
    <property type="match status" value="1"/>
</dbReference>
<evidence type="ECO:0000259" key="5">
    <source>
        <dbReference type="PROSITE" id="PS50931"/>
    </source>
</evidence>
<dbReference type="AlphaFoldDB" id="A0A511BAY2"/>
<dbReference type="RefSeq" id="WP_146862633.1">
    <property type="nucleotide sequence ID" value="NZ_BARK01000003.1"/>
</dbReference>
<dbReference type="Proteomes" id="UP000321079">
    <property type="component" value="Unassembled WGS sequence"/>
</dbReference>
<keyword evidence="2" id="KW-0805">Transcription regulation</keyword>
<sequence length="302" mass="33328">MDRLQAMTVFVRVVESGSFSAAARLMHLGQPAVSKAVAQLERQLGVQLLLRSAHGLTPTDAGQRYFERVARIVSDAEDADTAARDSTFSLQGRLRVAVPTTFGRIQIVPRLGEFLKEHPRLKMDIELDDRRVDLVAEGIDVAIRVGPLNDSTMIAKRMARGRRSVLATPRYLEQSLALETPEDLVQHQAVTYARDDGERYVFHQKGRDVSATLSSRLNLSAAEGIRAAVLADLGLTIAADWMFLPELERGTVVRCLTGWSLPPVDLWVVYPSGRLTSAKARAFSDFVAGVVRELETVSRSMC</sequence>
<keyword evidence="4" id="KW-0804">Transcription</keyword>
<comment type="similarity">
    <text evidence="1">Belongs to the LysR transcriptional regulatory family.</text>
</comment>
<evidence type="ECO:0000313" key="6">
    <source>
        <dbReference type="EMBL" id="GEK96932.1"/>
    </source>
</evidence>